<reference evidence="1" key="1">
    <citation type="submission" date="2018-05" db="EMBL/GenBank/DDBJ databases">
        <authorList>
            <person name="Lanie J.A."/>
            <person name="Ng W.-L."/>
            <person name="Kazmierczak K.M."/>
            <person name="Andrzejewski T.M."/>
            <person name="Davidsen T.M."/>
            <person name="Wayne K.J."/>
            <person name="Tettelin H."/>
            <person name="Glass J.I."/>
            <person name="Rusch D."/>
            <person name="Podicherti R."/>
            <person name="Tsui H.-C.T."/>
            <person name="Winkler M.E."/>
        </authorList>
    </citation>
    <scope>NUCLEOTIDE SEQUENCE</scope>
</reference>
<dbReference type="InterPro" id="IPR029063">
    <property type="entry name" value="SAM-dependent_MTases_sf"/>
</dbReference>
<name>A0A382BGF4_9ZZZZ</name>
<accession>A0A382BGF4</accession>
<organism evidence="1">
    <name type="scientific">marine metagenome</name>
    <dbReference type="NCBI Taxonomy" id="408172"/>
    <lineage>
        <taxon>unclassified sequences</taxon>
        <taxon>metagenomes</taxon>
        <taxon>ecological metagenomes</taxon>
    </lineage>
</organism>
<evidence type="ECO:0000313" key="1">
    <source>
        <dbReference type="EMBL" id="SVB12888.1"/>
    </source>
</evidence>
<dbReference type="EMBL" id="UINC01029711">
    <property type="protein sequence ID" value="SVB12888.1"/>
    <property type="molecule type" value="Genomic_DNA"/>
</dbReference>
<protein>
    <submittedName>
        <fullName evidence="1">Uncharacterized protein</fullName>
    </submittedName>
</protein>
<gene>
    <name evidence="1" type="ORF">METZ01_LOCUS165742</name>
</gene>
<sequence length="391" mass="44837">MKENLRSSTENQGNNSISTQKNFRFFDNRQKYLLFVSTCSEKEIISKRVGKEISLLNPSPPAVRVFDAGMGDGTLLASVLRNLHQRFPTLPFYISGKEISLEDVRLCLSKMGDRLFEHPSTVLVFTNLFYNEAPWLRPKKASAANSLVWKELPLEGNTSHDFSEQLNGLGGFLQKNWKARHSERTGNPIYDHPTVLVIYRKDYGFLLNQIIPRKQNAFADFDLVIASQPYRLRVSAEYKVEKVLLPLTQSLGKGGRLIGIHSAGNDPGMEILKKIWPDDNPFRFKRHDIMDVLKKKLGREKSLYNIRPGSDTRSIFKYEMHSLPSELESSIGTSTLFAAWNAAIYVGQIEDQRLEKVMQTRDYLDVTREVLRKHGGLWFFDESFIVSRKND</sequence>
<dbReference type="AlphaFoldDB" id="A0A382BGF4"/>
<dbReference type="SUPFAM" id="SSF53335">
    <property type="entry name" value="S-adenosyl-L-methionine-dependent methyltransferases"/>
    <property type="match status" value="1"/>
</dbReference>
<proteinExistence type="predicted"/>